<organism evidence="2 3">
    <name type="scientific">Humicola insolens</name>
    <name type="common">Soft-rot fungus</name>
    <dbReference type="NCBI Taxonomy" id="85995"/>
    <lineage>
        <taxon>Eukaryota</taxon>
        <taxon>Fungi</taxon>
        <taxon>Dikarya</taxon>
        <taxon>Ascomycota</taxon>
        <taxon>Pezizomycotina</taxon>
        <taxon>Sordariomycetes</taxon>
        <taxon>Sordariomycetidae</taxon>
        <taxon>Sordariales</taxon>
        <taxon>Chaetomiaceae</taxon>
        <taxon>Mycothermus</taxon>
    </lineage>
</organism>
<evidence type="ECO:0000256" key="1">
    <source>
        <dbReference type="SAM" id="MobiDB-lite"/>
    </source>
</evidence>
<feature type="compositionally biased region" description="Basic residues" evidence="1">
    <location>
        <begin position="652"/>
        <end position="670"/>
    </location>
</feature>
<sequence length="670" mass="74994">MALKSAEQEHEIQERALRLTRSLVVPNVKRHLCDINKHIFPALRTKPADQECTWTEAQEGELRGWYARQMIGLLKSEEIDITEIRTNRADDQIHEAAMCVVKGELPCNWEFDKDFAEGMLESWDRGQVTAEGLKLPGVIDGRKLLELNLAMARGRLRACRKLKLDGEEPIFQILAIYIDPELVSKTRKELFSGMLALQYLKNPRIGTLVYTVPSDMDFFVRHRFTVVERLRGDFHNCVMMFRKPGSLKKAERHAALDAVDLLPLPNLAVQNPQRNEQGALPPPPPRRFCLVPPSPSPPPPPPPPSRHPARPPRPPHPNERPGFHRRRTAPATLPATAERAQRPSARAENVTIPLPSAENVHLTEILAMALLRPRLRRPFLMKLLALQLAAEITVLIVTLETSILRVTLVRRQTRPLHMSTAIATIQVLLSTCPPAGAERNPLGGRGKSGEGPLAVALPWTADSSLFIFSDVFTFAREHGKVFFLVFEQELARKHPTLKQPNSDANHARSNEQATHLMPARDATPERHAAQDMHVARPVVEDGKLSVQGTGRNPPPMANGTDKSQGMAKKRKRGFTIGDEETLEEEAHQTQQAQPEPAPAGGASILQNGYSMSPEQTDHEGENWEDEVMMWRQAGSFEGANGLGSVGGSSRTVYKHKKKARYKKKQRVRTW</sequence>
<dbReference type="Proteomes" id="UP001583172">
    <property type="component" value="Unassembled WGS sequence"/>
</dbReference>
<gene>
    <name evidence="2" type="ORF">VTJ49DRAFT_719</name>
</gene>
<reference evidence="2 3" key="1">
    <citation type="journal article" date="2024" name="Commun. Biol.">
        <title>Comparative genomic analysis of thermophilic fungi reveals convergent evolutionary adaptations and gene losses.</title>
        <authorList>
            <person name="Steindorff A.S."/>
            <person name="Aguilar-Pontes M.V."/>
            <person name="Robinson A.J."/>
            <person name="Andreopoulos B."/>
            <person name="LaButti K."/>
            <person name="Kuo A."/>
            <person name="Mondo S."/>
            <person name="Riley R."/>
            <person name="Otillar R."/>
            <person name="Haridas S."/>
            <person name="Lipzen A."/>
            <person name="Grimwood J."/>
            <person name="Schmutz J."/>
            <person name="Clum A."/>
            <person name="Reid I.D."/>
            <person name="Moisan M.C."/>
            <person name="Butler G."/>
            <person name="Nguyen T.T.M."/>
            <person name="Dewar K."/>
            <person name="Conant G."/>
            <person name="Drula E."/>
            <person name="Henrissat B."/>
            <person name="Hansel C."/>
            <person name="Singer S."/>
            <person name="Hutchinson M.I."/>
            <person name="de Vries R.P."/>
            <person name="Natvig D.O."/>
            <person name="Powell A.J."/>
            <person name="Tsang A."/>
            <person name="Grigoriev I.V."/>
        </authorList>
    </citation>
    <scope>NUCLEOTIDE SEQUENCE [LARGE SCALE GENOMIC DNA]</scope>
    <source>
        <strain evidence="2 3">CBS 620.91</strain>
    </source>
</reference>
<dbReference type="EMBL" id="JAZGSY010000123">
    <property type="protein sequence ID" value="KAL1840189.1"/>
    <property type="molecule type" value="Genomic_DNA"/>
</dbReference>
<keyword evidence="3" id="KW-1185">Reference proteome</keyword>
<feature type="region of interest" description="Disordered" evidence="1">
    <location>
        <begin position="495"/>
        <end position="514"/>
    </location>
</feature>
<name>A0ABR3VE98_HUMIN</name>
<feature type="compositionally biased region" description="Pro residues" evidence="1">
    <location>
        <begin position="280"/>
        <end position="315"/>
    </location>
</feature>
<proteinExistence type="predicted"/>
<feature type="compositionally biased region" description="Polar residues" evidence="1">
    <location>
        <begin position="604"/>
        <end position="614"/>
    </location>
</feature>
<feature type="region of interest" description="Disordered" evidence="1">
    <location>
        <begin position="273"/>
        <end position="347"/>
    </location>
</feature>
<protein>
    <submittedName>
        <fullName evidence="2">Uncharacterized protein</fullName>
    </submittedName>
</protein>
<evidence type="ECO:0000313" key="3">
    <source>
        <dbReference type="Proteomes" id="UP001583172"/>
    </source>
</evidence>
<evidence type="ECO:0000313" key="2">
    <source>
        <dbReference type="EMBL" id="KAL1840189.1"/>
    </source>
</evidence>
<accession>A0ABR3VE98</accession>
<feature type="compositionally biased region" description="Low complexity" evidence="1">
    <location>
        <begin position="329"/>
        <end position="338"/>
    </location>
</feature>
<comment type="caution">
    <text evidence="2">The sequence shown here is derived from an EMBL/GenBank/DDBJ whole genome shotgun (WGS) entry which is preliminary data.</text>
</comment>
<feature type="region of interest" description="Disordered" evidence="1">
    <location>
        <begin position="536"/>
        <end position="670"/>
    </location>
</feature>